<accession>A0A8G0ZYM5</accession>
<dbReference type="GO" id="GO:0032993">
    <property type="term" value="C:protein-DNA complex"/>
    <property type="evidence" value="ECO:0007669"/>
    <property type="project" value="TreeGrafter"/>
</dbReference>
<sequence length="307" mass="32961">MPLRFTLRQLEYLIAVADTGSVTLAAERVNVSAPSVSAAIAQLEEGFGLQLFVRRHAQGLSLTEAGRQFVAAARPVLGAAAGLTDRAADIAGRVAGPLGVGCLVTFAQVVLPRLRAEFRDRFPEVEFRQAEHDQAALFEELRAGRLDLALTYDLGLPPELTFLPLLSLPPHALLPPGHPLTGRQAVTMADLAPEPMVLLDLPFSTDYFLGLFTAHKLRPRVTERTTDMGVMRSMVARGFGYSIANIRLATDLAPDGGRITCRPIADAASIRLGLLVAGGAEARRTVRAFIDHCRATVTPASLPPFTP</sequence>
<evidence type="ECO:0000256" key="4">
    <source>
        <dbReference type="ARBA" id="ARBA00023163"/>
    </source>
</evidence>
<keyword evidence="2" id="KW-0805">Transcription regulation</keyword>
<name>A0A8G0ZYM5_9RHOB</name>
<evidence type="ECO:0000259" key="5">
    <source>
        <dbReference type="PROSITE" id="PS50931"/>
    </source>
</evidence>
<evidence type="ECO:0000313" key="6">
    <source>
        <dbReference type="EMBL" id="QYZ70584.1"/>
    </source>
</evidence>
<keyword evidence="3" id="KW-0238">DNA-binding</keyword>
<dbReference type="CDD" id="cd08412">
    <property type="entry name" value="PBP2_PAO1_like"/>
    <property type="match status" value="1"/>
</dbReference>
<dbReference type="GO" id="GO:0003700">
    <property type="term" value="F:DNA-binding transcription factor activity"/>
    <property type="evidence" value="ECO:0007669"/>
    <property type="project" value="InterPro"/>
</dbReference>
<comment type="similarity">
    <text evidence="1">Belongs to the LysR transcriptional regulatory family.</text>
</comment>
<dbReference type="InterPro" id="IPR000847">
    <property type="entry name" value="LysR_HTH_N"/>
</dbReference>
<dbReference type="Pfam" id="PF03466">
    <property type="entry name" value="LysR_substrate"/>
    <property type="match status" value="1"/>
</dbReference>
<dbReference type="InterPro" id="IPR036390">
    <property type="entry name" value="WH_DNA-bd_sf"/>
</dbReference>
<dbReference type="FunFam" id="1.10.10.10:FF:000001">
    <property type="entry name" value="LysR family transcriptional regulator"/>
    <property type="match status" value="1"/>
</dbReference>
<keyword evidence="7" id="KW-1185">Reference proteome</keyword>
<dbReference type="KEGG" id="nsm:JO391_03415"/>
<evidence type="ECO:0000256" key="1">
    <source>
        <dbReference type="ARBA" id="ARBA00009437"/>
    </source>
</evidence>
<protein>
    <submittedName>
        <fullName evidence="6">LysR family transcriptional regulator</fullName>
    </submittedName>
</protein>
<dbReference type="SUPFAM" id="SSF46785">
    <property type="entry name" value="Winged helix' DNA-binding domain"/>
    <property type="match status" value="1"/>
</dbReference>
<evidence type="ECO:0000256" key="3">
    <source>
        <dbReference type="ARBA" id="ARBA00023125"/>
    </source>
</evidence>
<evidence type="ECO:0000313" key="7">
    <source>
        <dbReference type="Proteomes" id="UP000826300"/>
    </source>
</evidence>
<keyword evidence="4" id="KW-0804">Transcription</keyword>
<dbReference type="RefSeq" id="WP_220662802.1">
    <property type="nucleotide sequence ID" value="NZ_CP069370.1"/>
</dbReference>
<dbReference type="PANTHER" id="PTHR30346">
    <property type="entry name" value="TRANSCRIPTIONAL DUAL REGULATOR HCAR-RELATED"/>
    <property type="match status" value="1"/>
</dbReference>
<dbReference type="InterPro" id="IPR005119">
    <property type="entry name" value="LysR_subst-bd"/>
</dbReference>
<dbReference type="EMBL" id="CP069370">
    <property type="protein sequence ID" value="QYZ70584.1"/>
    <property type="molecule type" value="Genomic_DNA"/>
</dbReference>
<gene>
    <name evidence="6" type="ORF">JO391_03415</name>
</gene>
<dbReference type="SUPFAM" id="SSF53850">
    <property type="entry name" value="Periplasmic binding protein-like II"/>
    <property type="match status" value="1"/>
</dbReference>
<dbReference type="GO" id="GO:0003677">
    <property type="term" value="F:DNA binding"/>
    <property type="evidence" value="ECO:0007669"/>
    <property type="project" value="UniProtKB-KW"/>
</dbReference>
<dbReference type="Gene3D" id="3.40.190.10">
    <property type="entry name" value="Periplasmic binding protein-like II"/>
    <property type="match status" value="2"/>
</dbReference>
<evidence type="ECO:0000256" key="2">
    <source>
        <dbReference type="ARBA" id="ARBA00023015"/>
    </source>
</evidence>
<dbReference type="Gene3D" id="1.10.10.10">
    <property type="entry name" value="Winged helix-like DNA-binding domain superfamily/Winged helix DNA-binding domain"/>
    <property type="match status" value="1"/>
</dbReference>
<dbReference type="Pfam" id="PF00126">
    <property type="entry name" value="HTH_1"/>
    <property type="match status" value="1"/>
</dbReference>
<dbReference type="InterPro" id="IPR036388">
    <property type="entry name" value="WH-like_DNA-bd_sf"/>
</dbReference>
<organism evidence="6 7">
    <name type="scientific">Neotabrizicola shimadae</name>
    <dbReference type="NCBI Taxonomy" id="2807096"/>
    <lineage>
        <taxon>Bacteria</taxon>
        <taxon>Pseudomonadati</taxon>
        <taxon>Pseudomonadota</taxon>
        <taxon>Alphaproteobacteria</taxon>
        <taxon>Rhodobacterales</taxon>
        <taxon>Paracoccaceae</taxon>
        <taxon>Neotabrizicola</taxon>
    </lineage>
</organism>
<dbReference type="PRINTS" id="PR00039">
    <property type="entry name" value="HTHLYSR"/>
</dbReference>
<dbReference type="PROSITE" id="PS50931">
    <property type="entry name" value="HTH_LYSR"/>
    <property type="match status" value="1"/>
</dbReference>
<dbReference type="PANTHER" id="PTHR30346:SF0">
    <property type="entry name" value="HCA OPERON TRANSCRIPTIONAL ACTIVATOR HCAR"/>
    <property type="match status" value="1"/>
</dbReference>
<proteinExistence type="inferred from homology"/>
<reference evidence="6" key="1">
    <citation type="submission" date="2021-02" db="EMBL/GenBank/DDBJ databases">
        <title>Rhodobacter shimadae sp. nov., an aerobic anoxygenic phototrophic bacterium isolated from a hot spring.</title>
        <authorList>
            <person name="Muramatsu S."/>
            <person name="Haruta S."/>
            <person name="Hirose S."/>
            <person name="Hanada S."/>
        </authorList>
    </citation>
    <scope>NUCLEOTIDE SEQUENCE</scope>
    <source>
        <strain evidence="6">N10</strain>
    </source>
</reference>
<feature type="domain" description="HTH lysR-type" evidence="5">
    <location>
        <begin position="5"/>
        <end position="63"/>
    </location>
</feature>
<dbReference type="AlphaFoldDB" id="A0A8G0ZYM5"/>
<dbReference type="Proteomes" id="UP000826300">
    <property type="component" value="Chromosome"/>
</dbReference>